<feature type="signal peptide" evidence="1">
    <location>
        <begin position="1"/>
        <end position="19"/>
    </location>
</feature>
<proteinExistence type="predicted"/>
<feature type="chain" id="PRO_5045185278" description="Porin" evidence="1">
    <location>
        <begin position="20"/>
        <end position="304"/>
    </location>
</feature>
<name>A0ABX0WDP7_9RHOB</name>
<protein>
    <recommendedName>
        <fullName evidence="4">Porin</fullName>
    </recommendedName>
</protein>
<dbReference type="EMBL" id="QHLQ01000022">
    <property type="protein sequence ID" value="NIZ62802.1"/>
    <property type="molecule type" value="Genomic_DNA"/>
</dbReference>
<comment type="caution">
    <text evidence="2">The sequence shown here is derived from an EMBL/GenBank/DDBJ whole genome shotgun (WGS) entry which is preliminary data.</text>
</comment>
<evidence type="ECO:0000256" key="1">
    <source>
        <dbReference type="SAM" id="SignalP"/>
    </source>
</evidence>
<gene>
    <name evidence="2" type="ORF">DL239_17675</name>
</gene>
<reference evidence="2 3" key="1">
    <citation type="submission" date="2018-05" db="EMBL/GenBank/DDBJ databases">
        <authorList>
            <person name="Zhang Y.-J."/>
        </authorList>
    </citation>
    <scope>NUCLEOTIDE SEQUENCE [LARGE SCALE GENOMIC DNA]</scope>
    <source>
        <strain evidence="2 3">CY04</strain>
    </source>
</reference>
<evidence type="ECO:0008006" key="4">
    <source>
        <dbReference type="Google" id="ProtNLM"/>
    </source>
</evidence>
<evidence type="ECO:0000313" key="3">
    <source>
        <dbReference type="Proteomes" id="UP001429564"/>
    </source>
</evidence>
<dbReference type="RefSeq" id="WP_167685419.1">
    <property type="nucleotide sequence ID" value="NZ_QHLQ01000022.1"/>
</dbReference>
<evidence type="ECO:0000313" key="2">
    <source>
        <dbReference type="EMBL" id="NIZ62802.1"/>
    </source>
</evidence>
<keyword evidence="1" id="KW-0732">Signal</keyword>
<sequence>MTYKTALTTVFLVLGGATAAASDPSIFGELGVNYETYDHSGNGVNSGGFPFFEPSEWQAGRLHGEIGAEFDNGVVLSFAAHQIETNVSETNDIGAPTNEGIESAGQQVVSLGHLGNDFYWGGFAGLGQVRFVGDDDVQNSQYRILGFGVGAERNRWAYGASVSLMDIIKSEDIEVLDQAAIIRVHGEYAFSGKNSLVGLHAFYAEGDMDTEGGRTGDPVRGSGVGLYLKHEIGQLANQSSVMLNAGVDYVAMKEAPPSADHNVYSAKAYVGVSVLFGAARAPRSMRVASAPDMTYVQMVNALLD</sequence>
<keyword evidence="3" id="KW-1185">Reference proteome</keyword>
<dbReference type="Proteomes" id="UP001429564">
    <property type="component" value="Unassembled WGS sequence"/>
</dbReference>
<organism evidence="2 3">
    <name type="scientific">Parasedimentitalea denitrificans</name>
    <dbReference type="NCBI Taxonomy" id="2211118"/>
    <lineage>
        <taxon>Bacteria</taxon>
        <taxon>Pseudomonadati</taxon>
        <taxon>Pseudomonadota</taxon>
        <taxon>Alphaproteobacteria</taxon>
        <taxon>Rhodobacterales</taxon>
        <taxon>Paracoccaceae</taxon>
        <taxon>Parasedimentitalea</taxon>
    </lineage>
</organism>
<accession>A0ABX0WDP7</accession>